<feature type="region of interest" description="Disordered" evidence="2">
    <location>
        <begin position="1"/>
        <end position="22"/>
    </location>
</feature>
<dbReference type="OrthoDB" id="510274at2759"/>
<evidence type="ECO:0000313" key="4">
    <source>
        <dbReference type="Proteomes" id="UP000239649"/>
    </source>
</evidence>
<comment type="caution">
    <text evidence="3">The sequence shown here is derived from an EMBL/GenBank/DDBJ whole genome shotgun (WGS) entry which is preliminary data.</text>
</comment>
<accession>A0A2P6V989</accession>
<feature type="coiled-coil region" evidence="1">
    <location>
        <begin position="141"/>
        <end position="168"/>
    </location>
</feature>
<reference evidence="3 4" key="1">
    <citation type="journal article" date="2018" name="Plant J.">
        <title>Genome sequences of Chlorella sorokiniana UTEX 1602 and Micractinium conductrix SAG 241.80: implications to maltose excretion by a green alga.</title>
        <authorList>
            <person name="Arriola M.B."/>
            <person name="Velmurugan N."/>
            <person name="Zhang Y."/>
            <person name="Plunkett M.H."/>
            <person name="Hondzo H."/>
            <person name="Barney B.M."/>
        </authorList>
    </citation>
    <scope>NUCLEOTIDE SEQUENCE [LARGE SCALE GENOMIC DNA]</scope>
    <source>
        <strain evidence="3 4">SAG 241.80</strain>
    </source>
</reference>
<name>A0A2P6V989_9CHLO</name>
<gene>
    <name evidence="3" type="ORF">C2E20_5967</name>
</gene>
<organism evidence="3 4">
    <name type="scientific">Micractinium conductrix</name>
    <dbReference type="NCBI Taxonomy" id="554055"/>
    <lineage>
        <taxon>Eukaryota</taxon>
        <taxon>Viridiplantae</taxon>
        <taxon>Chlorophyta</taxon>
        <taxon>core chlorophytes</taxon>
        <taxon>Trebouxiophyceae</taxon>
        <taxon>Chlorellales</taxon>
        <taxon>Chlorellaceae</taxon>
        <taxon>Chlorella clade</taxon>
        <taxon>Micractinium</taxon>
    </lineage>
</organism>
<evidence type="ECO:0000313" key="3">
    <source>
        <dbReference type="EMBL" id="PSC70649.1"/>
    </source>
</evidence>
<protein>
    <submittedName>
        <fullName evidence="3">mTERF domain-containing mitochondrial</fullName>
    </submittedName>
</protein>
<dbReference type="AlphaFoldDB" id="A0A2P6V989"/>
<dbReference type="EMBL" id="LHPF02000019">
    <property type="protein sequence ID" value="PSC70649.1"/>
    <property type="molecule type" value="Genomic_DNA"/>
</dbReference>
<feature type="compositionally biased region" description="Gly residues" evidence="2">
    <location>
        <begin position="1"/>
        <end position="20"/>
    </location>
</feature>
<evidence type="ECO:0000256" key="1">
    <source>
        <dbReference type="SAM" id="Coils"/>
    </source>
</evidence>
<sequence>MGVAGGAGSAQPPVGGGAGAGAAAAAGAGAGKAAGKAAAGGAGLGAWWNGIWSKHAPAVEQQWKSTVTNLQKAKSWSMPVDVKVDFLNPTIETVKASVAHAWSQLPPPVQQAAPFVGVAAGSGLLVFAIQQRRIHNQRHRSEVLEMQLVGLQKERKELLKRVDTLKSNRAPRTEVEARLANAVAEATNAAAAAADAAARAATACIIQRP</sequence>
<evidence type="ECO:0000256" key="2">
    <source>
        <dbReference type="SAM" id="MobiDB-lite"/>
    </source>
</evidence>
<proteinExistence type="predicted"/>
<dbReference type="Proteomes" id="UP000239649">
    <property type="component" value="Unassembled WGS sequence"/>
</dbReference>
<keyword evidence="1" id="KW-0175">Coiled coil</keyword>
<keyword evidence="4" id="KW-1185">Reference proteome</keyword>